<name>A0A811UNU3_CERCA</name>
<dbReference type="EMBL" id="CAJHJT010000014">
    <property type="protein sequence ID" value="CAD7000769.1"/>
    <property type="molecule type" value="Genomic_DNA"/>
</dbReference>
<comment type="caution">
    <text evidence="1">The sequence shown here is derived from an EMBL/GenBank/DDBJ whole genome shotgun (WGS) entry which is preliminary data.</text>
</comment>
<dbReference type="Proteomes" id="UP000606786">
    <property type="component" value="Unassembled WGS sequence"/>
</dbReference>
<evidence type="ECO:0000313" key="2">
    <source>
        <dbReference type="Proteomes" id="UP000606786"/>
    </source>
</evidence>
<organism evidence="1 2">
    <name type="scientific">Ceratitis capitata</name>
    <name type="common">Mediterranean fruit fly</name>
    <name type="synonym">Tephritis capitata</name>
    <dbReference type="NCBI Taxonomy" id="7213"/>
    <lineage>
        <taxon>Eukaryota</taxon>
        <taxon>Metazoa</taxon>
        <taxon>Ecdysozoa</taxon>
        <taxon>Arthropoda</taxon>
        <taxon>Hexapoda</taxon>
        <taxon>Insecta</taxon>
        <taxon>Pterygota</taxon>
        <taxon>Neoptera</taxon>
        <taxon>Endopterygota</taxon>
        <taxon>Diptera</taxon>
        <taxon>Brachycera</taxon>
        <taxon>Muscomorpha</taxon>
        <taxon>Tephritoidea</taxon>
        <taxon>Tephritidae</taxon>
        <taxon>Ceratitis</taxon>
        <taxon>Ceratitis</taxon>
    </lineage>
</organism>
<keyword evidence="2" id="KW-1185">Reference proteome</keyword>
<reference evidence="1" key="1">
    <citation type="submission" date="2020-11" db="EMBL/GenBank/DDBJ databases">
        <authorList>
            <person name="Whitehead M."/>
        </authorList>
    </citation>
    <scope>NUCLEOTIDE SEQUENCE</scope>
    <source>
        <strain evidence="1">EGII</strain>
    </source>
</reference>
<proteinExistence type="predicted"/>
<dbReference type="AlphaFoldDB" id="A0A811UNU3"/>
<evidence type="ECO:0000313" key="1">
    <source>
        <dbReference type="EMBL" id="CAD7000769.1"/>
    </source>
</evidence>
<protein>
    <submittedName>
        <fullName evidence="1">(Mediterranean fruit fly) hypothetical protein</fullName>
    </submittedName>
</protein>
<sequence>MFRNYTTHRREYIHNVPLCYAHLHIAGKSKYGRIVQQQQQQQQQLEHETPQRLVMVIYREIISEKTGVDRTCLSKQQQLKVMPRHTGVFRVMLTKEIIWRTLNKDVGKLLLLSSYELWICAMEAEN</sequence>
<accession>A0A811UNU3</accession>
<gene>
    <name evidence="1" type="ORF">CCAP1982_LOCUS9244</name>
</gene>